<evidence type="ECO:0000256" key="6">
    <source>
        <dbReference type="ARBA" id="ARBA00023125"/>
    </source>
</evidence>
<reference evidence="9 10" key="1">
    <citation type="submission" date="2019-10" db="EMBL/GenBank/DDBJ databases">
        <title>Taxonomy of Antarctic Massilia spp.: description of Massilia rubra sp. nov., Massilia aquatica sp. nov., Massilia mucilaginosa sp. nov., Massilia frigida sp. nov. isolated from streams, lakes and regoliths.</title>
        <authorList>
            <person name="Holochova P."/>
            <person name="Sedlacek I."/>
            <person name="Kralova S."/>
            <person name="Maslanova I."/>
            <person name="Busse H.-J."/>
            <person name="Stankova E."/>
            <person name="Vrbovska V."/>
            <person name="Kovarovic V."/>
            <person name="Bartak M."/>
            <person name="Svec P."/>
            <person name="Pantucek R."/>
        </authorList>
    </citation>
    <scope>NUCLEOTIDE SEQUENCE [LARGE SCALE GENOMIC DNA]</scope>
    <source>
        <strain evidence="9 10">CCM 8695</strain>
    </source>
</reference>
<keyword evidence="2 8" id="KW-0645">Protease</keyword>
<keyword evidence="5" id="KW-0190">Covalent protein-DNA linkage</keyword>
<comment type="similarity">
    <text evidence="1 8">Belongs to the SOS response-associated peptidase family.</text>
</comment>
<keyword evidence="7" id="KW-0456">Lyase</keyword>
<keyword evidence="6" id="KW-0238">DNA-binding</keyword>
<keyword evidence="10" id="KW-1185">Reference proteome</keyword>
<keyword evidence="4 8" id="KW-0378">Hydrolase</keyword>
<evidence type="ECO:0000256" key="5">
    <source>
        <dbReference type="ARBA" id="ARBA00023124"/>
    </source>
</evidence>
<evidence type="ECO:0000313" key="10">
    <source>
        <dbReference type="Proteomes" id="UP000621455"/>
    </source>
</evidence>
<dbReference type="EC" id="3.4.-.-" evidence="8"/>
<evidence type="ECO:0000256" key="7">
    <source>
        <dbReference type="ARBA" id="ARBA00023239"/>
    </source>
</evidence>
<dbReference type="PANTHER" id="PTHR13604:SF0">
    <property type="entry name" value="ABASIC SITE PROCESSING PROTEIN HMCES"/>
    <property type="match status" value="1"/>
</dbReference>
<accession>A0ABX0NBC3</accession>
<name>A0ABX0NBC3_9BURK</name>
<evidence type="ECO:0000256" key="4">
    <source>
        <dbReference type="ARBA" id="ARBA00022801"/>
    </source>
</evidence>
<organism evidence="9 10">
    <name type="scientific">Massilia frigida</name>
    <dbReference type="NCBI Taxonomy" id="2609281"/>
    <lineage>
        <taxon>Bacteria</taxon>
        <taxon>Pseudomonadati</taxon>
        <taxon>Pseudomonadota</taxon>
        <taxon>Betaproteobacteria</taxon>
        <taxon>Burkholderiales</taxon>
        <taxon>Oxalobacteraceae</taxon>
        <taxon>Telluria group</taxon>
        <taxon>Massilia</taxon>
    </lineage>
</organism>
<dbReference type="Proteomes" id="UP000621455">
    <property type="component" value="Unassembled WGS sequence"/>
</dbReference>
<dbReference type="SUPFAM" id="SSF143081">
    <property type="entry name" value="BB1717-like"/>
    <property type="match status" value="1"/>
</dbReference>
<dbReference type="EMBL" id="WHJG01000009">
    <property type="protein sequence ID" value="NHZ79897.1"/>
    <property type="molecule type" value="Genomic_DNA"/>
</dbReference>
<evidence type="ECO:0000256" key="3">
    <source>
        <dbReference type="ARBA" id="ARBA00022763"/>
    </source>
</evidence>
<keyword evidence="3" id="KW-0227">DNA damage</keyword>
<dbReference type="InterPro" id="IPR036590">
    <property type="entry name" value="SRAP-like"/>
</dbReference>
<dbReference type="Pfam" id="PF02586">
    <property type="entry name" value="SRAP"/>
    <property type="match status" value="1"/>
</dbReference>
<evidence type="ECO:0000256" key="8">
    <source>
        <dbReference type="RuleBase" id="RU364100"/>
    </source>
</evidence>
<gene>
    <name evidence="9" type="ORF">F2P44_11505</name>
</gene>
<proteinExistence type="inferred from homology"/>
<dbReference type="RefSeq" id="WP_167086847.1">
    <property type="nucleotide sequence ID" value="NZ_WHJG01000009.1"/>
</dbReference>
<evidence type="ECO:0000256" key="2">
    <source>
        <dbReference type="ARBA" id="ARBA00022670"/>
    </source>
</evidence>
<protein>
    <recommendedName>
        <fullName evidence="8">Abasic site processing protein</fullName>
        <ecNumber evidence="8">3.4.-.-</ecNumber>
    </recommendedName>
</protein>
<dbReference type="PANTHER" id="PTHR13604">
    <property type="entry name" value="DC12-RELATED"/>
    <property type="match status" value="1"/>
</dbReference>
<sequence>MCGRLDQNHTAIEYIAALHWRGAAPRVASQASPSYNAPPGTWRPLMRIAGGQLHIEDAFWGYRASWAADKLPISINARLEKLGNRYWTPLLKAGRAIVPADGWYEWTGEKGRKQPWHIHLKTREPLFIAAIGACGSAREQAAESGFVIVTADAEGGMVDVHDRRPVVFSAADAALWLDPDLSAQQAEQLARSVALGPDAFEWHPVAKDVGRAGNAGPHLAAERDLLD</sequence>
<evidence type="ECO:0000256" key="1">
    <source>
        <dbReference type="ARBA" id="ARBA00008136"/>
    </source>
</evidence>
<dbReference type="Gene3D" id="3.90.1680.10">
    <property type="entry name" value="SOS response associated peptidase-like"/>
    <property type="match status" value="1"/>
</dbReference>
<comment type="caution">
    <text evidence="9">The sequence shown here is derived from an EMBL/GenBank/DDBJ whole genome shotgun (WGS) entry which is preliminary data.</text>
</comment>
<evidence type="ECO:0000313" key="9">
    <source>
        <dbReference type="EMBL" id="NHZ79897.1"/>
    </source>
</evidence>
<dbReference type="InterPro" id="IPR003738">
    <property type="entry name" value="SRAP"/>
</dbReference>